<accession>A0A8J6B886</accession>
<gene>
    <name evidence="2" type="ORF">J8273_3748</name>
</gene>
<feature type="region of interest" description="Disordered" evidence="1">
    <location>
        <begin position="198"/>
        <end position="242"/>
    </location>
</feature>
<keyword evidence="3" id="KW-1185">Reference proteome</keyword>
<proteinExistence type="predicted"/>
<dbReference type="Proteomes" id="UP000717585">
    <property type="component" value="Unassembled WGS sequence"/>
</dbReference>
<sequence>MSSMNNYRHQRARSSVSPGQQRAVRSPCSGSTLFGSNAPMAAIHPAEGLETAPETATHDPSFPLPSDIGASDVKNATLVYVTSSNGSVVPVPVSTFMHYYNKVQQSHSVHSLEIARLSLPSSPRPNLTRSTGRSLQSALPTLLEGHGPLDKLRRHMDSLQHADPSQLATLLSSTEMFHKAARVCIENDELCQMIDGRARSANASPSPPRPDTLCPSPRTMLSGQAGSRGSPRRSPGMAPKTFISVPPLGYSAPAVHIRTMDEL</sequence>
<evidence type="ECO:0000313" key="3">
    <source>
        <dbReference type="Proteomes" id="UP000717585"/>
    </source>
</evidence>
<evidence type="ECO:0000313" key="2">
    <source>
        <dbReference type="EMBL" id="KAG9394772.1"/>
    </source>
</evidence>
<protein>
    <submittedName>
        <fullName evidence="2">Uncharacterized protein</fullName>
    </submittedName>
</protein>
<feature type="region of interest" description="Disordered" evidence="1">
    <location>
        <begin position="1"/>
        <end position="31"/>
    </location>
</feature>
<dbReference type="EMBL" id="JAHDYR010000013">
    <property type="protein sequence ID" value="KAG9394772.1"/>
    <property type="molecule type" value="Genomic_DNA"/>
</dbReference>
<dbReference type="AlphaFoldDB" id="A0A8J6B886"/>
<reference evidence="2" key="1">
    <citation type="submission" date="2021-05" db="EMBL/GenBank/DDBJ databases">
        <title>A free-living protist that lacks canonical eukaryotic 1 DNA replication and segregation systems.</title>
        <authorList>
            <person name="Salas-Leiva D.E."/>
            <person name="Tromer E.C."/>
            <person name="Curtis B.A."/>
            <person name="Jerlstrom-Hultqvist J."/>
            <person name="Kolisko M."/>
            <person name="Yi Z."/>
            <person name="Salas-Leiva J.S."/>
            <person name="Gallot-Lavallee L."/>
            <person name="Kops G.J.P.L."/>
            <person name="Archibald J.M."/>
            <person name="Simpson A.G.B."/>
            <person name="Roger A.J."/>
        </authorList>
    </citation>
    <scope>NUCLEOTIDE SEQUENCE</scope>
    <source>
        <strain evidence="2">BICM</strain>
    </source>
</reference>
<name>A0A8J6B886_9EUKA</name>
<comment type="caution">
    <text evidence="2">The sequence shown here is derived from an EMBL/GenBank/DDBJ whole genome shotgun (WGS) entry which is preliminary data.</text>
</comment>
<evidence type="ECO:0000256" key="1">
    <source>
        <dbReference type="SAM" id="MobiDB-lite"/>
    </source>
</evidence>
<feature type="compositionally biased region" description="Polar residues" evidence="1">
    <location>
        <begin position="1"/>
        <end position="20"/>
    </location>
</feature>
<organism evidence="2 3">
    <name type="scientific">Carpediemonas membranifera</name>
    <dbReference type="NCBI Taxonomy" id="201153"/>
    <lineage>
        <taxon>Eukaryota</taxon>
        <taxon>Metamonada</taxon>
        <taxon>Carpediemonas-like organisms</taxon>
        <taxon>Carpediemonas</taxon>
    </lineage>
</organism>